<name>A0A0V8JN31_9BACI</name>
<sequence length="273" mass="31881">MQQTEIHQFLKKYFTAHNCDLTEDDPSYLKVQLTIEMDKELMNRPFYWHYIEKTGGKPNPASLTFITDPTYDDSSVQGEKIHFGSPRLHQIFGSAQKFGGFVHLYEKMHSHSQSQRSLQPWLALNMKVSYKCDRKKDELLSLGLNLITGAILDNFQLMMSKQNFTSKIPDYCFTLSPIIRPKSGISRLSAYVEDHISKQPMDWAKKAQERWYEDLALLDHFYENMEELPESYTTEKQALQDLYEPVILTKIVNGGLFYLSEQTVNHHLSRHFV</sequence>
<dbReference type="Pfam" id="PF11079">
    <property type="entry name" value="YqhG"/>
    <property type="match status" value="1"/>
</dbReference>
<gene>
    <name evidence="1" type="ORF">AS180_07615</name>
</gene>
<dbReference type="RefSeq" id="WP_025911547.1">
    <property type="nucleotide sequence ID" value="NZ_KQ758639.1"/>
</dbReference>
<evidence type="ECO:0000313" key="1">
    <source>
        <dbReference type="EMBL" id="KSU88438.1"/>
    </source>
</evidence>
<dbReference type="EMBL" id="LNQP01000023">
    <property type="protein sequence ID" value="KSU88438.1"/>
    <property type="molecule type" value="Genomic_DNA"/>
</dbReference>
<dbReference type="Proteomes" id="UP000053681">
    <property type="component" value="Unassembled WGS sequence"/>
</dbReference>
<organism evidence="1 2">
    <name type="scientific">Priestia veravalensis</name>
    <dbReference type="NCBI Taxonomy" id="1414648"/>
    <lineage>
        <taxon>Bacteria</taxon>
        <taxon>Bacillati</taxon>
        <taxon>Bacillota</taxon>
        <taxon>Bacilli</taxon>
        <taxon>Bacillales</taxon>
        <taxon>Bacillaceae</taxon>
        <taxon>Priestia</taxon>
    </lineage>
</organism>
<dbReference type="AlphaFoldDB" id="A0A0V8JN31"/>
<keyword evidence="2" id="KW-1185">Reference proteome</keyword>
<comment type="caution">
    <text evidence="1">The sequence shown here is derived from an EMBL/GenBank/DDBJ whole genome shotgun (WGS) entry which is preliminary data.</text>
</comment>
<reference evidence="1 2" key="1">
    <citation type="submission" date="2015-11" db="EMBL/GenBank/DDBJ databases">
        <title>Bacillus caseinolyticus sp nov.</title>
        <authorList>
            <person name="Dastager S.G."/>
            <person name="Mawlankar R."/>
        </authorList>
    </citation>
    <scope>NUCLEOTIDE SEQUENCE [LARGE SCALE GENOMIC DNA]</scope>
    <source>
        <strain evidence="1 2">SGD-V-76</strain>
    </source>
</reference>
<protein>
    <recommendedName>
        <fullName evidence="3">YqhG family protein</fullName>
    </recommendedName>
</protein>
<evidence type="ECO:0008006" key="3">
    <source>
        <dbReference type="Google" id="ProtNLM"/>
    </source>
</evidence>
<dbReference type="InterPro" id="IPR024562">
    <property type="entry name" value="YqhG"/>
</dbReference>
<accession>A0A0V8JN31</accession>
<evidence type="ECO:0000313" key="2">
    <source>
        <dbReference type="Proteomes" id="UP000053681"/>
    </source>
</evidence>
<proteinExistence type="predicted"/>